<reference evidence="2 3" key="1">
    <citation type="submission" date="2021-03" db="EMBL/GenBank/DDBJ databases">
        <title>Actinoplanes flavus sp. nov., a novel actinomycete isolated from Coconut Palm rhizosphere soil.</title>
        <authorList>
            <person name="Luo X."/>
        </authorList>
    </citation>
    <scope>NUCLEOTIDE SEQUENCE [LARGE SCALE GENOMIC DNA]</scope>
    <source>
        <strain evidence="2 3">NEAU-H7</strain>
    </source>
</reference>
<organism evidence="2 3">
    <name type="scientific">Actinoplanes flavus</name>
    <dbReference type="NCBI Taxonomy" id="2820290"/>
    <lineage>
        <taxon>Bacteria</taxon>
        <taxon>Bacillati</taxon>
        <taxon>Actinomycetota</taxon>
        <taxon>Actinomycetes</taxon>
        <taxon>Micromonosporales</taxon>
        <taxon>Micromonosporaceae</taxon>
        <taxon>Actinoplanes</taxon>
    </lineage>
</organism>
<dbReference type="RefSeq" id="WP_208469765.1">
    <property type="nucleotide sequence ID" value="NZ_JAGFNS010000016.1"/>
</dbReference>
<gene>
    <name evidence="2" type="ORF">J5X75_24110</name>
</gene>
<sequence length="79" mass="7084">MEGVAEALGDGGVADGLGGWSGWVGVGTGGAVSGGTVASISGGGTVWTTVTVAMTVLGPAAGADGDGPGSGVPRGGRAV</sequence>
<protein>
    <submittedName>
        <fullName evidence="2">Uncharacterized protein</fullName>
    </submittedName>
</protein>
<accession>A0ABS3URQ8</accession>
<feature type="compositionally biased region" description="Gly residues" evidence="1">
    <location>
        <begin position="64"/>
        <end position="79"/>
    </location>
</feature>
<evidence type="ECO:0000313" key="3">
    <source>
        <dbReference type="Proteomes" id="UP000679690"/>
    </source>
</evidence>
<dbReference type="Proteomes" id="UP000679690">
    <property type="component" value="Unassembled WGS sequence"/>
</dbReference>
<name>A0ABS3URQ8_9ACTN</name>
<evidence type="ECO:0000256" key="1">
    <source>
        <dbReference type="SAM" id="MobiDB-lite"/>
    </source>
</evidence>
<comment type="caution">
    <text evidence="2">The sequence shown here is derived from an EMBL/GenBank/DDBJ whole genome shotgun (WGS) entry which is preliminary data.</text>
</comment>
<feature type="region of interest" description="Disordered" evidence="1">
    <location>
        <begin position="59"/>
        <end position="79"/>
    </location>
</feature>
<evidence type="ECO:0000313" key="2">
    <source>
        <dbReference type="EMBL" id="MBO3740597.1"/>
    </source>
</evidence>
<dbReference type="EMBL" id="JAGFNS010000016">
    <property type="protein sequence ID" value="MBO3740597.1"/>
    <property type="molecule type" value="Genomic_DNA"/>
</dbReference>
<keyword evidence="3" id="KW-1185">Reference proteome</keyword>
<proteinExistence type="predicted"/>